<sequence length="305" mass="33782">MKVLVTGATGFIGKKLVSRLLDCDYQVVYLTSSKNMVSGVFMGAEGYYWDIAKQEIDRKAFEDVDVIIHLAGSNIGGSWSKKGKEQILSSRVDGSKLLMRVLSSIDHQVKHFIAASAIGIYRNGDNKQEEDNYVKATNFLGKVVNQWEVANGEIEKLGIDVTMLRTGLVLDKEEGALPKMIAPIKYHVGSVLGTGNQIYSWIHIDDLISMYMFLLENKEEGIFNAVAPKSETNKVFTNTLANVLGYKLWLPSVPSWALKLVLGQKACLVLEGQDVSCAKVVSKGFVFQFPELQEALVDLLQVAKR</sequence>
<dbReference type="PANTHER" id="PTHR11092:SF0">
    <property type="entry name" value="EPIMERASE FAMILY PROTEIN SDR39U1"/>
    <property type="match status" value="1"/>
</dbReference>
<evidence type="ECO:0000313" key="4">
    <source>
        <dbReference type="EMBL" id="MTG99220.1"/>
    </source>
</evidence>
<comment type="similarity">
    <text evidence="1">Belongs to the NAD(P)-dependent epimerase/dehydratase family. SDR39U1 subfamily.</text>
</comment>
<accession>A0A6I3LPG5</accession>
<reference evidence="4 5" key="1">
    <citation type="submission" date="2019-11" db="EMBL/GenBank/DDBJ databases">
        <title>Genome of Strain BIT-d1.</title>
        <authorList>
            <person name="Yang Y."/>
        </authorList>
    </citation>
    <scope>NUCLEOTIDE SEQUENCE [LARGE SCALE GENOMIC DNA]</scope>
    <source>
        <strain evidence="4 5">BIT-d1</strain>
    </source>
</reference>
<dbReference type="InterPro" id="IPR013549">
    <property type="entry name" value="DUF1731"/>
</dbReference>
<comment type="caution">
    <text evidence="4">The sequence shown here is derived from an EMBL/GenBank/DDBJ whole genome shotgun (WGS) entry which is preliminary data.</text>
</comment>
<dbReference type="Pfam" id="PF08338">
    <property type="entry name" value="DUF1731"/>
    <property type="match status" value="1"/>
</dbReference>
<dbReference type="PANTHER" id="PTHR11092">
    <property type="entry name" value="SUGAR NUCLEOTIDE EPIMERASE RELATED"/>
    <property type="match status" value="1"/>
</dbReference>
<evidence type="ECO:0000259" key="2">
    <source>
        <dbReference type="Pfam" id="PF01370"/>
    </source>
</evidence>
<feature type="domain" description="DUF1731" evidence="3">
    <location>
        <begin position="253"/>
        <end position="299"/>
    </location>
</feature>
<dbReference type="InterPro" id="IPR001509">
    <property type="entry name" value="Epimerase_deHydtase"/>
</dbReference>
<dbReference type="EMBL" id="WMJX01000051">
    <property type="protein sequence ID" value="MTG99220.1"/>
    <property type="molecule type" value="Genomic_DNA"/>
</dbReference>
<dbReference type="OrthoDB" id="9801773at2"/>
<dbReference type="Gene3D" id="3.40.50.720">
    <property type="entry name" value="NAD(P)-binding Rossmann-like Domain"/>
    <property type="match status" value="1"/>
</dbReference>
<name>A0A6I3LPG5_9FLAO</name>
<proteinExistence type="inferred from homology"/>
<evidence type="ECO:0000256" key="1">
    <source>
        <dbReference type="ARBA" id="ARBA00009353"/>
    </source>
</evidence>
<dbReference type="InterPro" id="IPR036291">
    <property type="entry name" value="NAD(P)-bd_dom_sf"/>
</dbReference>
<dbReference type="NCBIfam" id="TIGR01777">
    <property type="entry name" value="yfcH"/>
    <property type="match status" value="1"/>
</dbReference>
<dbReference type="SUPFAM" id="SSF51735">
    <property type="entry name" value="NAD(P)-binding Rossmann-fold domains"/>
    <property type="match status" value="1"/>
</dbReference>
<dbReference type="InterPro" id="IPR010099">
    <property type="entry name" value="SDR39U1"/>
</dbReference>
<feature type="domain" description="NAD-dependent epimerase/dehydratase" evidence="2">
    <location>
        <begin position="3"/>
        <end position="224"/>
    </location>
</feature>
<organism evidence="4 5">
    <name type="scientific">Myroides albus</name>
    <dbReference type="NCBI Taxonomy" id="2562892"/>
    <lineage>
        <taxon>Bacteria</taxon>
        <taxon>Pseudomonadati</taxon>
        <taxon>Bacteroidota</taxon>
        <taxon>Flavobacteriia</taxon>
        <taxon>Flavobacteriales</taxon>
        <taxon>Flavobacteriaceae</taxon>
        <taxon>Myroides</taxon>
    </lineage>
</organism>
<dbReference type="AlphaFoldDB" id="A0A6I3LPG5"/>
<evidence type="ECO:0000313" key="5">
    <source>
        <dbReference type="Proteomes" id="UP000438760"/>
    </source>
</evidence>
<keyword evidence="5" id="KW-1185">Reference proteome</keyword>
<dbReference type="Pfam" id="PF01370">
    <property type="entry name" value="Epimerase"/>
    <property type="match status" value="1"/>
</dbReference>
<protein>
    <submittedName>
        <fullName evidence="4">TIGR01777 family protein</fullName>
    </submittedName>
</protein>
<dbReference type="Proteomes" id="UP000438760">
    <property type="component" value="Unassembled WGS sequence"/>
</dbReference>
<dbReference type="RefSeq" id="WP_155093219.1">
    <property type="nucleotide sequence ID" value="NZ_CP102754.1"/>
</dbReference>
<evidence type="ECO:0000259" key="3">
    <source>
        <dbReference type="Pfam" id="PF08338"/>
    </source>
</evidence>
<gene>
    <name evidence="4" type="ORF">GJV76_13970</name>
</gene>